<comment type="caution">
    <text evidence="1">The sequence shown here is derived from an EMBL/GenBank/DDBJ whole genome shotgun (WGS) entry which is preliminary data.</text>
</comment>
<organism evidence="1 2">
    <name type="scientific">Pleuronectes platessa</name>
    <name type="common">European plaice</name>
    <dbReference type="NCBI Taxonomy" id="8262"/>
    <lineage>
        <taxon>Eukaryota</taxon>
        <taxon>Metazoa</taxon>
        <taxon>Chordata</taxon>
        <taxon>Craniata</taxon>
        <taxon>Vertebrata</taxon>
        <taxon>Euteleostomi</taxon>
        <taxon>Actinopterygii</taxon>
        <taxon>Neopterygii</taxon>
        <taxon>Teleostei</taxon>
        <taxon>Neoteleostei</taxon>
        <taxon>Acanthomorphata</taxon>
        <taxon>Carangaria</taxon>
        <taxon>Pleuronectiformes</taxon>
        <taxon>Pleuronectoidei</taxon>
        <taxon>Pleuronectidae</taxon>
        <taxon>Pleuronectes</taxon>
    </lineage>
</organism>
<gene>
    <name evidence="1" type="ORF">PLEPLA_LOCUS30509</name>
</gene>
<dbReference type="AlphaFoldDB" id="A0A9N7YWS5"/>
<protein>
    <submittedName>
        <fullName evidence="1">Uncharacterized protein</fullName>
    </submittedName>
</protein>
<evidence type="ECO:0000313" key="2">
    <source>
        <dbReference type="Proteomes" id="UP001153269"/>
    </source>
</evidence>
<keyword evidence="2" id="KW-1185">Reference proteome</keyword>
<reference evidence="1" key="1">
    <citation type="submission" date="2020-03" db="EMBL/GenBank/DDBJ databases">
        <authorList>
            <person name="Weist P."/>
        </authorList>
    </citation>
    <scope>NUCLEOTIDE SEQUENCE</scope>
</reference>
<accession>A0A9N7YWS5</accession>
<dbReference type="Proteomes" id="UP001153269">
    <property type="component" value="Unassembled WGS sequence"/>
</dbReference>
<evidence type="ECO:0000313" key="1">
    <source>
        <dbReference type="EMBL" id="CAB1442791.1"/>
    </source>
</evidence>
<proteinExistence type="predicted"/>
<dbReference type="EMBL" id="CADEAL010002924">
    <property type="protein sequence ID" value="CAB1442791.1"/>
    <property type="molecule type" value="Genomic_DNA"/>
</dbReference>
<sequence>MRELSGPVRTLGVMGSVGARGGSCLSPWHRDAGRSRTRIAVEHRGYPSGPPAPLRVTDAGLDKPAHLTAWNRVVEEGRAGGGGGGEEDERRDETAVERWMGTAGDGTMRETEGGSPLLKPLWLAGVAGPAPSHNGGFILPTVKRLLGVKVCLRSLVSYDDPQCKALPAAPVPVVLVYDTFLCPEIFLQRCYRQCQVPTVLASRSALIRAGSRLRSYPLNLREEQTPIHQPHTKNIREPE</sequence>
<name>A0A9N7YWS5_PLEPL</name>